<evidence type="ECO:0000313" key="2">
    <source>
        <dbReference type="Proteomes" id="UP000694386"/>
    </source>
</evidence>
<dbReference type="Ensembl" id="ENSCGRT00001011718.1">
    <property type="protein sequence ID" value="ENSCGRP00001007657.1"/>
    <property type="gene ID" value="ENSCGRG00001010052.1"/>
</dbReference>
<evidence type="ECO:0000313" key="1">
    <source>
        <dbReference type="Ensembl" id="ENSCGRP00001007657.1"/>
    </source>
</evidence>
<organism evidence="1 2">
    <name type="scientific">Cricetulus griseus</name>
    <name type="common">Chinese hamster</name>
    <name type="synonym">Cricetulus barabensis griseus</name>
    <dbReference type="NCBI Taxonomy" id="10029"/>
    <lineage>
        <taxon>Eukaryota</taxon>
        <taxon>Metazoa</taxon>
        <taxon>Chordata</taxon>
        <taxon>Craniata</taxon>
        <taxon>Vertebrata</taxon>
        <taxon>Euteleostomi</taxon>
        <taxon>Mammalia</taxon>
        <taxon>Eutheria</taxon>
        <taxon>Euarchontoglires</taxon>
        <taxon>Glires</taxon>
        <taxon>Rodentia</taxon>
        <taxon>Myomorpha</taxon>
        <taxon>Muroidea</taxon>
        <taxon>Cricetidae</taxon>
        <taxon>Cricetinae</taxon>
        <taxon>Cricetulus</taxon>
    </lineage>
</organism>
<name>A0A8C2LS85_CRIGR</name>
<protein>
    <submittedName>
        <fullName evidence="1">Predicted gene 10135</fullName>
    </submittedName>
</protein>
<dbReference type="AlphaFoldDB" id="A0A8C2LS85"/>
<sequence>AGAVFCTTGGPGEEVVCVNSNGDGAAGERNLPGEGTLPLFVDEVGSNCLALREVRGKFFSL</sequence>
<reference evidence="1" key="1">
    <citation type="submission" date="2025-08" db="UniProtKB">
        <authorList>
            <consortium name="Ensembl"/>
        </authorList>
    </citation>
    <scope>IDENTIFICATION</scope>
</reference>
<accession>A0A8C2LS85</accession>
<dbReference type="Proteomes" id="UP000694386">
    <property type="component" value="Unplaced"/>
</dbReference>
<proteinExistence type="predicted"/>
<reference evidence="1" key="2">
    <citation type="submission" date="2025-09" db="UniProtKB">
        <authorList>
            <consortium name="Ensembl"/>
        </authorList>
    </citation>
    <scope>IDENTIFICATION</scope>
</reference>